<dbReference type="RefSeq" id="WP_027123631.1">
    <property type="nucleotide sequence ID" value="NZ_CP103423.1"/>
</dbReference>
<evidence type="ECO:0000313" key="2">
    <source>
        <dbReference type="EMBL" id="UWD34211.1"/>
    </source>
</evidence>
<evidence type="ECO:0000313" key="3">
    <source>
        <dbReference type="Proteomes" id="UP001058364"/>
    </source>
</evidence>
<dbReference type="PROSITE" id="PS50889">
    <property type="entry name" value="S4"/>
    <property type="match status" value="1"/>
</dbReference>
<dbReference type="InterPro" id="IPR036986">
    <property type="entry name" value="S4_RNA-bd_sf"/>
</dbReference>
<keyword evidence="1" id="KW-0694">RNA-binding</keyword>
<evidence type="ECO:0000256" key="1">
    <source>
        <dbReference type="PROSITE-ProRule" id="PRU00182"/>
    </source>
</evidence>
<dbReference type="EMBL" id="CP103423">
    <property type="protein sequence ID" value="UWD34211.1"/>
    <property type="molecule type" value="Genomic_DNA"/>
</dbReference>
<dbReference type="SUPFAM" id="SSF55174">
    <property type="entry name" value="Alpha-L RNA-binding motif"/>
    <property type="match status" value="1"/>
</dbReference>
<dbReference type="Proteomes" id="UP001058364">
    <property type="component" value="Chromosome"/>
</dbReference>
<gene>
    <name evidence="2" type="ORF">NX772_00015</name>
</gene>
<name>A0ABY5TXA2_9BACT</name>
<organism evidence="2 3">
    <name type="scientific">Mesomycoplasma molare</name>
    <dbReference type="NCBI Taxonomy" id="171288"/>
    <lineage>
        <taxon>Bacteria</taxon>
        <taxon>Bacillati</taxon>
        <taxon>Mycoplasmatota</taxon>
        <taxon>Mycoplasmoidales</taxon>
        <taxon>Metamycoplasmataceae</taxon>
        <taxon>Mesomycoplasma</taxon>
    </lineage>
</organism>
<protein>
    <submittedName>
        <fullName evidence="2">RNA-binding S4 domain-containing protein</fullName>
    </submittedName>
</protein>
<dbReference type="Gene3D" id="3.10.290.10">
    <property type="entry name" value="RNA-binding S4 domain"/>
    <property type="match status" value="1"/>
</dbReference>
<dbReference type="Pfam" id="PF13275">
    <property type="entry name" value="S4_2"/>
    <property type="match status" value="1"/>
</dbReference>
<keyword evidence="3" id="KW-1185">Reference proteome</keyword>
<accession>A0ABY5TXA2</accession>
<reference evidence="2" key="1">
    <citation type="submission" date="2022-08" db="EMBL/GenBank/DDBJ databases">
        <title>Complete genome sequence of Mycoplasma molare type strain H 542.</title>
        <authorList>
            <person name="Spergser J."/>
        </authorList>
    </citation>
    <scope>NUCLEOTIDE SEQUENCE</scope>
    <source>
        <strain evidence="2">H 542</strain>
    </source>
</reference>
<sequence length="75" mass="8548">MLVKIKGDFIKVSQLLKKMKIVDSGGQTKEFLATNQVIINDKKCESRGTKVFINDVVWINDELYKIVSEDTGEEK</sequence>
<proteinExistence type="predicted"/>
<dbReference type="CDD" id="cd00165">
    <property type="entry name" value="S4"/>
    <property type="match status" value="1"/>
</dbReference>